<evidence type="ECO:0000313" key="5">
    <source>
        <dbReference type="RefSeq" id="XP_010255010.2"/>
    </source>
</evidence>
<dbReference type="InParanoid" id="A0A1U7ZLS4"/>
<evidence type="ECO:0000256" key="3">
    <source>
        <dbReference type="PROSITE-ProRule" id="PRU00708"/>
    </source>
</evidence>
<dbReference type="GO" id="GO:0009451">
    <property type="term" value="P:RNA modification"/>
    <property type="evidence" value="ECO:0007669"/>
    <property type="project" value="InterPro"/>
</dbReference>
<dbReference type="GeneID" id="104595804"/>
<dbReference type="eggNOG" id="KOG4197">
    <property type="taxonomic scope" value="Eukaryota"/>
</dbReference>
<protein>
    <submittedName>
        <fullName evidence="5">Pentatricopeptide repeat-containing protein At2g22410, mitochondrial-like</fullName>
    </submittedName>
</protein>
<dbReference type="FunFam" id="1.25.40.10:FF:000690">
    <property type="entry name" value="Pentatricopeptide repeat-containing protein"/>
    <property type="match status" value="1"/>
</dbReference>
<reference evidence="5" key="1">
    <citation type="submission" date="2025-08" db="UniProtKB">
        <authorList>
            <consortium name="RefSeq"/>
        </authorList>
    </citation>
    <scope>IDENTIFICATION</scope>
</reference>
<organism evidence="4 5">
    <name type="scientific">Nelumbo nucifera</name>
    <name type="common">Sacred lotus</name>
    <dbReference type="NCBI Taxonomy" id="4432"/>
    <lineage>
        <taxon>Eukaryota</taxon>
        <taxon>Viridiplantae</taxon>
        <taxon>Streptophyta</taxon>
        <taxon>Embryophyta</taxon>
        <taxon>Tracheophyta</taxon>
        <taxon>Spermatophyta</taxon>
        <taxon>Magnoliopsida</taxon>
        <taxon>Proteales</taxon>
        <taxon>Nelumbonaceae</taxon>
        <taxon>Nelumbo</taxon>
    </lineage>
</organism>
<dbReference type="FunFam" id="1.25.40.10:FF:000470">
    <property type="entry name" value="Pentatricopeptide repeat-containing protein At5g66520"/>
    <property type="match status" value="1"/>
</dbReference>
<dbReference type="OMA" id="PNKFMYN"/>
<dbReference type="AlphaFoldDB" id="A0A1U7ZLS4"/>
<dbReference type="Pfam" id="PF20431">
    <property type="entry name" value="E_motif"/>
    <property type="match status" value="1"/>
</dbReference>
<evidence type="ECO:0000256" key="1">
    <source>
        <dbReference type="ARBA" id="ARBA00006643"/>
    </source>
</evidence>
<feature type="repeat" description="PPR" evidence="3">
    <location>
        <begin position="153"/>
        <end position="187"/>
    </location>
</feature>
<dbReference type="Pfam" id="PF01535">
    <property type="entry name" value="PPR"/>
    <property type="match status" value="1"/>
</dbReference>
<keyword evidence="4" id="KW-1185">Reference proteome</keyword>
<evidence type="ECO:0000313" key="4">
    <source>
        <dbReference type="Proteomes" id="UP000189703"/>
    </source>
</evidence>
<dbReference type="PROSITE" id="PS51375">
    <property type="entry name" value="PPR"/>
    <property type="match status" value="6"/>
</dbReference>
<sequence length="616" mass="68649">MAELKHLHAQIIVNGLLQENLTVGKLIAFCAISDAGNLSYARLVFDQIAEPNRFMWNSLIRGYSKSNFPREVFPLYHRMRGLGLSPNEFTLPFVLKACASELAYRESLLIHADAIKLGIGSQVCVQNALLSVYTACGSIESSRSVFDDIVDRTLVSWNSMIGGYSKMGFCKEAFSLFQEMRDLGLEPDEFTLVSLLSVCAQTENFDLGRYVHFYIEITGTSIDLFVRNAIVDMYAKCGHLHLAQKYFDRMPDRNVVSWTSIVSACARNGLFDQAQKMFDQMPTKNVVSWNSMISCYVQHGKCREALDLFTQMLNSRVEPDEVTLVSILAACSQIGDLITGKETHIYISNSSITPSIALCNSLIDMYAKCGPVDTALDLFNQMPEKNLVSWNVMIGGLAMHGRGLDAVKLFEKMLKNGVAPDGFTFVGVLNACSHSGFVDMGRYYFDIMTHVYGVPHEIEHYACMVDLLGRGGHLEEAVKLIGGMPVRPDVVIWGALLGACRIHGNVEIGKQVLKQILELEPHSGGLHVLISNIYSEAQRWGDVKNVRKLMKDNGIKKDKALSVIEIDGHVHEFMVEDKSHENSSNIYSMIYQLTNHLRSIGYLSNNPGVPLDVNEI</sequence>
<feature type="repeat" description="PPR" evidence="3">
    <location>
        <begin position="254"/>
        <end position="284"/>
    </location>
</feature>
<gene>
    <name evidence="5" type="primary">LOC104595804</name>
</gene>
<comment type="similarity">
    <text evidence="1">Belongs to the PPR family. PCMP-H subfamily.</text>
</comment>
<dbReference type="GO" id="GO:0003729">
    <property type="term" value="F:mRNA binding"/>
    <property type="evidence" value="ECO:0007669"/>
    <property type="project" value="UniProtKB-ARBA"/>
</dbReference>
<dbReference type="PANTHER" id="PTHR47926">
    <property type="entry name" value="PENTATRICOPEPTIDE REPEAT-CONTAINING PROTEIN"/>
    <property type="match status" value="1"/>
</dbReference>
<accession>A0A1U7ZLS4</accession>
<feature type="repeat" description="PPR" evidence="3">
    <location>
        <begin position="52"/>
        <end position="86"/>
    </location>
</feature>
<dbReference type="InterPro" id="IPR011990">
    <property type="entry name" value="TPR-like_helical_dom_sf"/>
</dbReference>
<dbReference type="InterPro" id="IPR046848">
    <property type="entry name" value="E_motif"/>
</dbReference>
<feature type="repeat" description="PPR" evidence="3">
    <location>
        <begin position="355"/>
        <end position="385"/>
    </location>
</feature>
<dbReference type="Pfam" id="PF13041">
    <property type="entry name" value="PPR_2"/>
    <property type="match status" value="4"/>
</dbReference>
<dbReference type="KEGG" id="nnu:104595804"/>
<dbReference type="OrthoDB" id="185373at2759"/>
<feature type="repeat" description="PPR" evidence="3">
    <location>
        <begin position="386"/>
        <end position="420"/>
    </location>
</feature>
<dbReference type="PANTHER" id="PTHR47926:SF528">
    <property type="entry name" value="PENTATRICOPEPTIDE REPEAT-CONTAINING PROTEIN"/>
    <property type="match status" value="1"/>
</dbReference>
<dbReference type="Pfam" id="PF12854">
    <property type="entry name" value="PPR_1"/>
    <property type="match status" value="1"/>
</dbReference>
<dbReference type="FunFam" id="1.25.40.10:FF:000348">
    <property type="entry name" value="Pentatricopeptide repeat-containing protein chloroplastic"/>
    <property type="match status" value="1"/>
</dbReference>
<evidence type="ECO:0000256" key="2">
    <source>
        <dbReference type="ARBA" id="ARBA00022737"/>
    </source>
</evidence>
<dbReference type="InterPro" id="IPR002885">
    <property type="entry name" value="PPR_rpt"/>
</dbReference>
<proteinExistence type="inferred from homology"/>
<feature type="repeat" description="PPR" evidence="3">
    <location>
        <begin position="285"/>
        <end position="319"/>
    </location>
</feature>
<name>A0A1U7ZLS4_NELNU</name>
<dbReference type="InterPro" id="IPR046960">
    <property type="entry name" value="PPR_At4g14850-like_plant"/>
</dbReference>
<dbReference type="Proteomes" id="UP000189703">
    <property type="component" value="Unplaced"/>
</dbReference>
<keyword evidence="2" id="KW-0677">Repeat</keyword>
<dbReference type="NCBIfam" id="TIGR00756">
    <property type="entry name" value="PPR"/>
    <property type="match status" value="6"/>
</dbReference>
<dbReference type="Gene3D" id="1.25.40.10">
    <property type="entry name" value="Tetratricopeptide repeat domain"/>
    <property type="match status" value="5"/>
</dbReference>
<dbReference type="RefSeq" id="XP_010255010.2">
    <property type="nucleotide sequence ID" value="XM_010256708.2"/>
</dbReference>